<proteinExistence type="predicted"/>
<sequence>MDANALPDDLSVKIASLLDVPSANPTLSSFKSCLCHRSLFVGRMFTVLARPLHLRSRLGLPLQAAVAVYQ</sequence>
<reference evidence="1" key="2">
    <citation type="submission" date="2023-06" db="EMBL/GenBank/DDBJ databases">
        <authorList>
            <person name="Ma L."/>
            <person name="Liu K.-W."/>
            <person name="Li Z."/>
            <person name="Hsiao Y.-Y."/>
            <person name="Qi Y."/>
            <person name="Fu T."/>
            <person name="Tang G."/>
            <person name="Zhang D."/>
            <person name="Sun W.-H."/>
            <person name="Liu D.-K."/>
            <person name="Li Y."/>
            <person name="Chen G.-Z."/>
            <person name="Liu X.-D."/>
            <person name="Liao X.-Y."/>
            <person name="Jiang Y.-T."/>
            <person name="Yu X."/>
            <person name="Hao Y."/>
            <person name="Huang J."/>
            <person name="Zhao X.-W."/>
            <person name="Ke S."/>
            <person name="Chen Y.-Y."/>
            <person name="Wu W.-L."/>
            <person name="Hsu J.-L."/>
            <person name="Lin Y.-F."/>
            <person name="Huang M.-D."/>
            <person name="Li C.-Y."/>
            <person name="Huang L."/>
            <person name="Wang Z.-W."/>
            <person name="Zhao X."/>
            <person name="Zhong W.-Y."/>
            <person name="Peng D.-H."/>
            <person name="Ahmad S."/>
            <person name="Lan S."/>
            <person name="Zhang J.-S."/>
            <person name="Tsai W.-C."/>
            <person name="Van De Peer Y."/>
            <person name="Liu Z.-J."/>
        </authorList>
    </citation>
    <scope>NUCLEOTIDE SEQUENCE</scope>
    <source>
        <strain evidence="1">SCP</strain>
        <tissue evidence="1">Leaves</tissue>
    </source>
</reference>
<accession>A0AAV9A1X9</accession>
<organism evidence="1 2">
    <name type="scientific">Acorus gramineus</name>
    <name type="common">Dwarf sweet flag</name>
    <dbReference type="NCBI Taxonomy" id="55184"/>
    <lineage>
        <taxon>Eukaryota</taxon>
        <taxon>Viridiplantae</taxon>
        <taxon>Streptophyta</taxon>
        <taxon>Embryophyta</taxon>
        <taxon>Tracheophyta</taxon>
        <taxon>Spermatophyta</taxon>
        <taxon>Magnoliopsida</taxon>
        <taxon>Liliopsida</taxon>
        <taxon>Acoraceae</taxon>
        <taxon>Acorus</taxon>
    </lineage>
</organism>
<comment type="caution">
    <text evidence="1">The sequence shown here is derived from an EMBL/GenBank/DDBJ whole genome shotgun (WGS) entry which is preliminary data.</text>
</comment>
<gene>
    <name evidence="1" type="ORF">QJS04_geneDACA024420</name>
</gene>
<reference evidence="1" key="1">
    <citation type="journal article" date="2023" name="Nat. Commun.">
        <title>Diploid and tetraploid genomes of Acorus and the evolution of monocots.</title>
        <authorList>
            <person name="Ma L."/>
            <person name="Liu K.W."/>
            <person name="Li Z."/>
            <person name="Hsiao Y.Y."/>
            <person name="Qi Y."/>
            <person name="Fu T."/>
            <person name="Tang G.D."/>
            <person name="Zhang D."/>
            <person name="Sun W.H."/>
            <person name="Liu D.K."/>
            <person name="Li Y."/>
            <person name="Chen G.Z."/>
            <person name="Liu X.D."/>
            <person name="Liao X.Y."/>
            <person name="Jiang Y.T."/>
            <person name="Yu X."/>
            <person name="Hao Y."/>
            <person name="Huang J."/>
            <person name="Zhao X.W."/>
            <person name="Ke S."/>
            <person name="Chen Y.Y."/>
            <person name="Wu W.L."/>
            <person name="Hsu J.L."/>
            <person name="Lin Y.F."/>
            <person name="Huang M.D."/>
            <person name="Li C.Y."/>
            <person name="Huang L."/>
            <person name="Wang Z.W."/>
            <person name="Zhao X."/>
            <person name="Zhong W.Y."/>
            <person name="Peng D.H."/>
            <person name="Ahmad S."/>
            <person name="Lan S."/>
            <person name="Zhang J.S."/>
            <person name="Tsai W.C."/>
            <person name="Van de Peer Y."/>
            <person name="Liu Z.J."/>
        </authorList>
    </citation>
    <scope>NUCLEOTIDE SEQUENCE</scope>
    <source>
        <strain evidence="1">SCP</strain>
    </source>
</reference>
<name>A0AAV9A1X9_ACOGR</name>
<dbReference type="AlphaFoldDB" id="A0AAV9A1X9"/>
<evidence type="ECO:0000313" key="1">
    <source>
        <dbReference type="EMBL" id="KAK1258133.1"/>
    </source>
</evidence>
<evidence type="ECO:0000313" key="2">
    <source>
        <dbReference type="Proteomes" id="UP001179952"/>
    </source>
</evidence>
<protein>
    <submittedName>
        <fullName evidence="1">Uncharacterized protein</fullName>
    </submittedName>
</protein>
<dbReference type="EMBL" id="JAUJYN010000024">
    <property type="protein sequence ID" value="KAK1258133.1"/>
    <property type="molecule type" value="Genomic_DNA"/>
</dbReference>
<dbReference type="Proteomes" id="UP001179952">
    <property type="component" value="Unassembled WGS sequence"/>
</dbReference>
<keyword evidence="2" id="KW-1185">Reference proteome</keyword>